<dbReference type="SMART" id="SM00347">
    <property type="entry name" value="HTH_MARR"/>
    <property type="match status" value="2"/>
</dbReference>
<dbReference type="Pfam" id="PF12802">
    <property type="entry name" value="MarR_2"/>
    <property type="match status" value="1"/>
</dbReference>
<keyword evidence="7" id="KW-1185">Reference proteome</keyword>
<keyword evidence="3" id="KW-0804">Transcription</keyword>
<sequence length="332" mass="36534">MRRARDEVQEPVSPAGPVDTTTPLTRAEETAEVPGVLPASLTDYVSYLLRRVHAQFSATPDGTDTDSRDFLVLGALTGQDWASQLDLAERLGINRTIMVQVIDRLEARGEVRRTRNPDNRRQYVLSLTDRGRDALGGMRRAVAERDARLTAVLSPRETARLDELLVRLLPESAQPLVRGTEYLVAQVHFRLRRHGDDKLAGTGLRVRHYGPLSALVAAGPCSQQQLAEHLAITGPAASQLVDELVKQGLVRRGRDPHDRRRYALEVTDEGREKLALVTAAAEELAHEVAALLGPGGEDELRTLLLKLLESTNHTDGTDGIPEAVFPERASRL</sequence>
<dbReference type="PROSITE" id="PS50995">
    <property type="entry name" value="HTH_MARR_2"/>
    <property type="match status" value="2"/>
</dbReference>
<dbReference type="PRINTS" id="PR00598">
    <property type="entry name" value="HTHMARR"/>
</dbReference>
<dbReference type="PANTHER" id="PTHR33164:SF43">
    <property type="entry name" value="HTH-TYPE TRANSCRIPTIONAL REPRESSOR YETL"/>
    <property type="match status" value="1"/>
</dbReference>
<dbReference type="InterPro" id="IPR023187">
    <property type="entry name" value="Tscrpt_reg_MarR-type_CS"/>
</dbReference>
<reference evidence="6 7" key="1">
    <citation type="submission" date="2024-09" db="EMBL/GenBank/DDBJ databases">
        <authorList>
            <person name="Sun Q."/>
            <person name="Mori K."/>
        </authorList>
    </citation>
    <scope>NUCLEOTIDE SEQUENCE [LARGE SCALE GENOMIC DNA]</scope>
    <source>
        <strain evidence="6 7">JCM 6917</strain>
    </source>
</reference>
<dbReference type="InterPro" id="IPR036388">
    <property type="entry name" value="WH-like_DNA-bd_sf"/>
</dbReference>
<dbReference type="Gene3D" id="1.10.10.10">
    <property type="entry name" value="Winged helix-like DNA-binding domain superfamily/Winged helix DNA-binding domain"/>
    <property type="match status" value="2"/>
</dbReference>
<evidence type="ECO:0000313" key="6">
    <source>
        <dbReference type="EMBL" id="MFB9467622.1"/>
    </source>
</evidence>
<dbReference type="CDD" id="cd00090">
    <property type="entry name" value="HTH_ARSR"/>
    <property type="match status" value="1"/>
</dbReference>
<evidence type="ECO:0000256" key="4">
    <source>
        <dbReference type="SAM" id="MobiDB-lite"/>
    </source>
</evidence>
<evidence type="ECO:0000256" key="1">
    <source>
        <dbReference type="ARBA" id="ARBA00023015"/>
    </source>
</evidence>
<feature type="region of interest" description="Disordered" evidence="4">
    <location>
        <begin position="1"/>
        <end position="31"/>
    </location>
</feature>
<dbReference type="InterPro" id="IPR000835">
    <property type="entry name" value="HTH_MarR-typ"/>
</dbReference>
<dbReference type="Proteomes" id="UP001589709">
    <property type="component" value="Unassembled WGS sequence"/>
</dbReference>
<dbReference type="InterPro" id="IPR039422">
    <property type="entry name" value="MarR/SlyA-like"/>
</dbReference>
<dbReference type="RefSeq" id="WP_381350908.1">
    <property type="nucleotide sequence ID" value="NZ_JBHMCY010000122.1"/>
</dbReference>
<organism evidence="6 7">
    <name type="scientific">Streptomyces cinereospinus</name>
    <dbReference type="NCBI Taxonomy" id="285561"/>
    <lineage>
        <taxon>Bacteria</taxon>
        <taxon>Bacillati</taxon>
        <taxon>Actinomycetota</taxon>
        <taxon>Actinomycetes</taxon>
        <taxon>Kitasatosporales</taxon>
        <taxon>Streptomycetaceae</taxon>
        <taxon>Streptomyces</taxon>
    </lineage>
</organism>
<name>A0ABV5NBF7_9ACTN</name>
<protein>
    <submittedName>
        <fullName evidence="6">MarR family winged helix-turn-helix transcriptional regulator</fullName>
    </submittedName>
</protein>
<dbReference type="InterPro" id="IPR011991">
    <property type="entry name" value="ArsR-like_HTH"/>
</dbReference>
<dbReference type="Pfam" id="PF01047">
    <property type="entry name" value="MarR"/>
    <property type="match status" value="1"/>
</dbReference>
<evidence type="ECO:0000256" key="2">
    <source>
        <dbReference type="ARBA" id="ARBA00023125"/>
    </source>
</evidence>
<proteinExistence type="predicted"/>
<feature type="domain" description="HTH marR-type" evidence="5">
    <location>
        <begin position="38"/>
        <end position="170"/>
    </location>
</feature>
<keyword evidence="1" id="KW-0805">Transcription regulation</keyword>
<evidence type="ECO:0000259" key="5">
    <source>
        <dbReference type="PROSITE" id="PS50995"/>
    </source>
</evidence>
<keyword evidence="2" id="KW-0238">DNA-binding</keyword>
<dbReference type="SUPFAM" id="SSF46785">
    <property type="entry name" value="Winged helix' DNA-binding domain"/>
    <property type="match status" value="2"/>
</dbReference>
<evidence type="ECO:0000256" key="3">
    <source>
        <dbReference type="ARBA" id="ARBA00023163"/>
    </source>
</evidence>
<comment type="caution">
    <text evidence="6">The sequence shown here is derived from an EMBL/GenBank/DDBJ whole genome shotgun (WGS) entry which is preliminary data.</text>
</comment>
<dbReference type="EMBL" id="JBHMCY010000122">
    <property type="protein sequence ID" value="MFB9467622.1"/>
    <property type="molecule type" value="Genomic_DNA"/>
</dbReference>
<dbReference type="PANTHER" id="PTHR33164">
    <property type="entry name" value="TRANSCRIPTIONAL REGULATOR, MARR FAMILY"/>
    <property type="match status" value="1"/>
</dbReference>
<dbReference type="PROSITE" id="PS01117">
    <property type="entry name" value="HTH_MARR_1"/>
    <property type="match status" value="1"/>
</dbReference>
<accession>A0ABV5NBF7</accession>
<feature type="domain" description="HTH marR-type" evidence="5">
    <location>
        <begin position="162"/>
        <end position="309"/>
    </location>
</feature>
<evidence type="ECO:0000313" key="7">
    <source>
        <dbReference type="Proteomes" id="UP001589709"/>
    </source>
</evidence>
<dbReference type="InterPro" id="IPR036390">
    <property type="entry name" value="WH_DNA-bd_sf"/>
</dbReference>
<gene>
    <name evidence="6" type="ORF">ACFF45_34310</name>
</gene>